<evidence type="ECO:0000256" key="4">
    <source>
        <dbReference type="ARBA" id="ARBA00012869"/>
    </source>
</evidence>
<dbReference type="RefSeq" id="XP_007411722.1">
    <property type="nucleotide sequence ID" value="XM_007411660.1"/>
</dbReference>
<dbReference type="GeneID" id="18934874"/>
<dbReference type="GO" id="GO:0005829">
    <property type="term" value="C:cytosol"/>
    <property type="evidence" value="ECO:0007669"/>
    <property type="project" value="EnsemblFungi"/>
</dbReference>
<comment type="similarity">
    <text evidence="2">Belongs to the aerobic coproporphyrinogen-III oxidase family.</text>
</comment>
<dbReference type="FunFam" id="3.40.1500.10:FF:000002">
    <property type="entry name" value="oxygen-dependent coproporphyrinogen-III oxidase, mitochondrial"/>
    <property type="match status" value="1"/>
</dbReference>
<dbReference type="AlphaFoldDB" id="F4RRQ6"/>
<reference evidence="9" key="1">
    <citation type="journal article" date="2011" name="Proc. Natl. Acad. Sci. U.S.A.">
        <title>Obligate biotrophy features unraveled by the genomic analysis of rust fungi.</title>
        <authorList>
            <person name="Duplessis S."/>
            <person name="Cuomo C.A."/>
            <person name="Lin Y.-C."/>
            <person name="Aerts A."/>
            <person name="Tisserant E."/>
            <person name="Veneault-Fourrey C."/>
            <person name="Joly D.L."/>
            <person name="Hacquard S."/>
            <person name="Amselem J."/>
            <person name="Cantarel B.L."/>
            <person name="Chiu R."/>
            <person name="Coutinho P.M."/>
            <person name="Feau N."/>
            <person name="Field M."/>
            <person name="Frey P."/>
            <person name="Gelhaye E."/>
            <person name="Goldberg J."/>
            <person name="Grabherr M.G."/>
            <person name="Kodira C.D."/>
            <person name="Kohler A."/>
            <person name="Kuees U."/>
            <person name="Lindquist E.A."/>
            <person name="Lucas S.M."/>
            <person name="Mago R."/>
            <person name="Mauceli E."/>
            <person name="Morin E."/>
            <person name="Murat C."/>
            <person name="Pangilinan J.L."/>
            <person name="Park R."/>
            <person name="Pearson M."/>
            <person name="Quesneville H."/>
            <person name="Rouhier N."/>
            <person name="Sakthikumar S."/>
            <person name="Salamov A.A."/>
            <person name="Schmutz J."/>
            <person name="Selles B."/>
            <person name="Shapiro H."/>
            <person name="Tanguay P."/>
            <person name="Tuskan G.A."/>
            <person name="Henrissat B."/>
            <person name="Van de Peer Y."/>
            <person name="Rouze P."/>
            <person name="Ellis J.G."/>
            <person name="Dodds P.N."/>
            <person name="Schein J.E."/>
            <person name="Zhong S."/>
            <person name="Hamelin R.C."/>
            <person name="Grigoriev I.V."/>
            <person name="Szabo L.J."/>
            <person name="Martin F."/>
        </authorList>
    </citation>
    <scope>NUCLEOTIDE SEQUENCE [LARGE SCALE GENOMIC DNA]</scope>
    <source>
        <strain evidence="9">98AG31 / pathotype 3-4-7</strain>
    </source>
</reference>
<evidence type="ECO:0000313" key="9">
    <source>
        <dbReference type="Proteomes" id="UP000001072"/>
    </source>
</evidence>
<keyword evidence="7" id="KW-0627">Porphyrin biosynthesis</keyword>
<evidence type="ECO:0000256" key="5">
    <source>
        <dbReference type="ARBA" id="ARBA00023002"/>
    </source>
</evidence>
<dbReference type="InterPro" id="IPR036406">
    <property type="entry name" value="Coprogen_oxidase_aer_sf"/>
</dbReference>
<dbReference type="SUPFAM" id="SSF102886">
    <property type="entry name" value="Coproporphyrinogen III oxidase"/>
    <property type="match status" value="1"/>
</dbReference>
<organism evidence="9">
    <name type="scientific">Melampsora larici-populina (strain 98AG31 / pathotype 3-4-7)</name>
    <name type="common">Poplar leaf rust fungus</name>
    <dbReference type="NCBI Taxonomy" id="747676"/>
    <lineage>
        <taxon>Eukaryota</taxon>
        <taxon>Fungi</taxon>
        <taxon>Dikarya</taxon>
        <taxon>Basidiomycota</taxon>
        <taxon>Pucciniomycotina</taxon>
        <taxon>Pucciniomycetes</taxon>
        <taxon>Pucciniales</taxon>
        <taxon>Melampsoraceae</taxon>
        <taxon>Melampsora</taxon>
    </lineage>
</organism>
<dbReference type="PANTHER" id="PTHR10755">
    <property type="entry name" value="COPROPORPHYRINOGEN III OXIDASE, MITOCHONDRIAL"/>
    <property type="match status" value="1"/>
</dbReference>
<keyword evidence="9" id="KW-1185">Reference proteome</keyword>
<evidence type="ECO:0000256" key="3">
    <source>
        <dbReference type="ARBA" id="ARBA00011738"/>
    </source>
</evidence>
<evidence type="ECO:0000256" key="7">
    <source>
        <dbReference type="ARBA" id="ARBA00023244"/>
    </source>
</evidence>
<dbReference type="NCBIfam" id="NF003727">
    <property type="entry name" value="PRK05330.1"/>
    <property type="match status" value="1"/>
</dbReference>
<keyword evidence="5" id="KW-0560">Oxidoreductase</keyword>
<evidence type="ECO:0000256" key="6">
    <source>
        <dbReference type="ARBA" id="ARBA00023133"/>
    </source>
</evidence>
<dbReference type="HOGENOM" id="CLU_026169_0_0_1"/>
<dbReference type="VEuPathDB" id="FungiDB:MELLADRAFT_88438"/>
<dbReference type="PIRSF" id="PIRSF000166">
    <property type="entry name" value="Coproporphyri_ox"/>
    <property type="match status" value="1"/>
</dbReference>
<name>F4RRQ6_MELLP</name>
<dbReference type="PANTHER" id="PTHR10755:SF0">
    <property type="entry name" value="OXYGEN-DEPENDENT COPROPORPHYRINOGEN-III OXIDASE, MITOCHONDRIAL"/>
    <property type="match status" value="1"/>
</dbReference>
<dbReference type="UniPathway" id="UPA00251">
    <property type="reaction ID" value="UER00322"/>
</dbReference>
<keyword evidence="6" id="KW-0350">Heme biosynthesis</keyword>
<evidence type="ECO:0000256" key="1">
    <source>
        <dbReference type="ARBA" id="ARBA00005168"/>
    </source>
</evidence>
<evidence type="ECO:0000313" key="8">
    <source>
        <dbReference type="EMBL" id="EGG04969.1"/>
    </source>
</evidence>
<dbReference type="FunCoup" id="F4RRQ6">
    <property type="interactions" value="320"/>
</dbReference>
<dbReference type="eggNOG" id="KOG1518">
    <property type="taxonomic scope" value="Eukaryota"/>
</dbReference>
<proteinExistence type="inferred from homology"/>
<dbReference type="GO" id="GO:0004109">
    <property type="term" value="F:coproporphyrinogen oxidase activity"/>
    <property type="evidence" value="ECO:0007669"/>
    <property type="project" value="UniProtKB-EC"/>
</dbReference>
<dbReference type="Pfam" id="PF01218">
    <property type="entry name" value="Coprogen_oxidas"/>
    <property type="match status" value="1"/>
</dbReference>
<dbReference type="Proteomes" id="UP000001072">
    <property type="component" value="Unassembled WGS sequence"/>
</dbReference>
<evidence type="ECO:0000256" key="2">
    <source>
        <dbReference type="ARBA" id="ARBA00010644"/>
    </source>
</evidence>
<dbReference type="KEGG" id="mlr:MELLADRAFT_88438"/>
<protein>
    <recommendedName>
        <fullName evidence="4">coproporphyrinogen oxidase</fullName>
        <ecNumber evidence="4">1.3.3.3</ecNumber>
    </recommendedName>
</protein>
<dbReference type="OrthoDB" id="15318at2759"/>
<accession>F4RRQ6</accession>
<comment type="pathway">
    <text evidence="1">Porphyrin-containing compound metabolism; protoporphyrin-IX biosynthesis; protoporphyrinogen-IX from coproporphyrinogen-III (O2 route): step 1/1.</text>
</comment>
<dbReference type="STRING" id="747676.F4RRQ6"/>
<comment type="subunit">
    <text evidence="3">Homodimer.</text>
</comment>
<dbReference type="InterPro" id="IPR001260">
    <property type="entry name" value="Coprogen_oxidase_aer"/>
</dbReference>
<dbReference type="InParanoid" id="F4RRQ6"/>
<sequence>MRTRMPAYIEGLQKDIVQALEALDPSTSFHWDHWLREAGGSGTSCVLQDGSVFEKAGVNVSVVHGKLPPAAVRQMRARIDEDRFGWWDGTTELPFFACGLSLVVHPVNPMAPTVHLNYRYFEIDDPKEPEGIPKVSWFGGGTDLTPSYLFESDAIHFHRTLKDACDEHDKSYYPCFKEWCDDYFYIPHRGERRGVGGIFFDDLGGDMEKLFDFVRGLGNSFLPAYMPIIEQRQWMRYSDHQKRWQQLRRGRYVEFNLVHDRGTKFGLATPGARVESILMSLPLTSRWEYMPQIGTQAGSEEEKVLKVLKEPKKWV</sequence>
<dbReference type="PROSITE" id="PS01021">
    <property type="entry name" value="COPROGEN_OXIDASE"/>
    <property type="match status" value="1"/>
</dbReference>
<dbReference type="PRINTS" id="PR00073">
    <property type="entry name" value="COPRGNOXDASE"/>
</dbReference>
<dbReference type="Gene3D" id="3.40.1500.10">
    <property type="entry name" value="Coproporphyrinogen III oxidase, aerobic"/>
    <property type="match status" value="1"/>
</dbReference>
<dbReference type="InterPro" id="IPR018375">
    <property type="entry name" value="Coprogen_oxidase_CS"/>
</dbReference>
<dbReference type="GO" id="GO:0006782">
    <property type="term" value="P:protoporphyrinogen IX biosynthetic process"/>
    <property type="evidence" value="ECO:0007669"/>
    <property type="project" value="UniProtKB-UniPathway"/>
</dbReference>
<gene>
    <name evidence="8" type="ORF">MELLADRAFT_88438</name>
</gene>
<dbReference type="EMBL" id="GL883115">
    <property type="protein sequence ID" value="EGG04969.1"/>
    <property type="molecule type" value="Genomic_DNA"/>
</dbReference>
<dbReference type="EC" id="1.3.3.3" evidence="4"/>